<dbReference type="SMART" id="SM00255">
    <property type="entry name" value="TIR"/>
    <property type="match status" value="1"/>
</dbReference>
<evidence type="ECO:0000256" key="5">
    <source>
        <dbReference type="ARBA" id="ARBA00022729"/>
    </source>
</evidence>
<evidence type="ECO:0000256" key="3">
    <source>
        <dbReference type="ARBA" id="ARBA00022614"/>
    </source>
</evidence>
<comment type="subcellular location">
    <subcellularLocation>
        <location evidence="1">Membrane</location>
        <topology evidence="1">Single-pass membrane protein</topology>
    </subcellularLocation>
</comment>
<dbReference type="InterPro" id="IPR001611">
    <property type="entry name" value="Leu-rich_rpt"/>
</dbReference>
<evidence type="ECO:0000256" key="7">
    <source>
        <dbReference type="ARBA" id="ARBA00022989"/>
    </source>
</evidence>
<evidence type="ECO:0000256" key="10">
    <source>
        <dbReference type="ARBA" id="ARBA00023180"/>
    </source>
</evidence>
<keyword evidence="9" id="KW-0675">Receptor</keyword>
<name>A0A8S3RB26_MYTED</name>
<feature type="transmembrane region" description="Helical" evidence="11">
    <location>
        <begin position="275"/>
        <end position="299"/>
    </location>
</feature>
<dbReference type="GO" id="GO:0005886">
    <property type="term" value="C:plasma membrane"/>
    <property type="evidence" value="ECO:0007669"/>
    <property type="project" value="TreeGrafter"/>
</dbReference>
<dbReference type="Pfam" id="PF01582">
    <property type="entry name" value="TIR"/>
    <property type="match status" value="1"/>
</dbReference>
<comment type="similarity">
    <text evidence="2">Belongs to the Toll-like receptor family.</text>
</comment>
<dbReference type="EMBL" id="CAJPWZ010000939">
    <property type="protein sequence ID" value="CAG2204154.1"/>
    <property type="molecule type" value="Genomic_DNA"/>
</dbReference>
<feature type="domain" description="TIR" evidence="12">
    <location>
        <begin position="331"/>
        <end position="472"/>
    </location>
</feature>
<dbReference type="SUPFAM" id="SSF52200">
    <property type="entry name" value="Toll/Interleukin receptor TIR domain"/>
    <property type="match status" value="1"/>
</dbReference>
<keyword evidence="8 11" id="KW-0472">Membrane</keyword>
<accession>A0A8S3RB26</accession>
<dbReference type="PROSITE" id="PS50104">
    <property type="entry name" value="TIR"/>
    <property type="match status" value="1"/>
</dbReference>
<evidence type="ECO:0000256" key="4">
    <source>
        <dbReference type="ARBA" id="ARBA00022692"/>
    </source>
</evidence>
<proteinExistence type="inferred from homology"/>
<evidence type="ECO:0000256" key="8">
    <source>
        <dbReference type="ARBA" id="ARBA00023136"/>
    </source>
</evidence>
<keyword evidence="14" id="KW-1185">Reference proteome</keyword>
<dbReference type="GO" id="GO:0038023">
    <property type="term" value="F:signaling receptor activity"/>
    <property type="evidence" value="ECO:0007669"/>
    <property type="project" value="TreeGrafter"/>
</dbReference>
<evidence type="ECO:0000256" key="2">
    <source>
        <dbReference type="ARBA" id="ARBA00009634"/>
    </source>
</evidence>
<dbReference type="InterPro" id="IPR035897">
    <property type="entry name" value="Toll_tir_struct_dom_sf"/>
</dbReference>
<evidence type="ECO:0000313" key="13">
    <source>
        <dbReference type="EMBL" id="CAG2204154.1"/>
    </source>
</evidence>
<evidence type="ECO:0000256" key="9">
    <source>
        <dbReference type="ARBA" id="ARBA00023170"/>
    </source>
</evidence>
<keyword evidence="6" id="KW-0677">Repeat</keyword>
<evidence type="ECO:0000256" key="6">
    <source>
        <dbReference type="ARBA" id="ARBA00022737"/>
    </source>
</evidence>
<evidence type="ECO:0000313" key="14">
    <source>
        <dbReference type="Proteomes" id="UP000683360"/>
    </source>
</evidence>
<dbReference type="Proteomes" id="UP000683360">
    <property type="component" value="Unassembled WGS sequence"/>
</dbReference>
<reference evidence="13" key="1">
    <citation type="submission" date="2021-03" db="EMBL/GenBank/DDBJ databases">
        <authorList>
            <person name="Bekaert M."/>
        </authorList>
    </citation>
    <scope>NUCLEOTIDE SEQUENCE</scope>
</reference>
<protein>
    <recommendedName>
        <fullName evidence="12">TIR domain-containing protein</fullName>
    </recommendedName>
</protein>
<dbReference type="PROSITE" id="PS51450">
    <property type="entry name" value="LRR"/>
    <property type="match status" value="2"/>
</dbReference>
<keyword evidence="10" id="KW-0325">Glycoprotein</keyword>
<evidence type="ECO:0000259" key="12">
    <source>
        <dbReference type="PROSITE" id="PS50104"/>
    </source>
</evidence>
<dbReference type="SMART" id="SM00369">
    <property type="entry name" value="LRR_TYP"/>
    <property type="match status" value="3"/>
</dbReference>
<dbReference type="OrthoDB" id="1421090at2759"/>
<dbReference type="Pfam" id="PF13855">
    <property type="entry name" value="LRR_8"/>
    <property type="match status" value="1"/>
</dbReference>
<keyword evidence="7 11" id="KW-1133">Transmembrane helix</keyword>
<dbReference type="AlphaFoldDB" id="A0A8S3RB26"/>
<comment type="caution">
    <text evidence="13">The sequence shown here is derived from an EMBL/GenBank/DDBJ whole genome shotgun (WGS) entry which is preliminary data.</text>
</comment>
<evidence type="ECO:0000256" key="11">
    <source>
        <dbReference type="SAM" id="Phobius"/>
    </source>
</evidence>
<gene>
    <name evidence="13" type="ORF">MEDL_18639</name>
</gene>
<dbReference type="InterPro" id="IPR003591">
    <property type="entry name" value="Leu-rich_rpt_typical-subtyp"/>
</dbReference>
<keyword evidence="5" id="KW-0732">Signal</keyword>
<sequence>MKSENNWIDEVSLYVKTKSMDSDFIIPVPNKLKTFLISSSTLKYEISKISFTENELNSLSFSNNVLYTWTGPVTNVKNLTFLDLSSNYCSNVSKSFFSKDFINLENLQLQNNLLGLVMSTDSDGDIFQNLHNVGTVNLSNNKITNIPNLFFKKQYGLENLDLSENMIDDINFTVSHMKKLMVLNLRNNRISKLSKFAMDALDSVAKTNTNLTIDLGGNNLVCNCDSLSFIQWMIETPTRLNRRKKYKCKLSNDTIIFLCNPKEVYETLKKECMSYAGIIFGLTSGILMFIFILLGGIGYRYRWKLRYLYYMVKVKWHQTDNDSDNIDERLYMYDAFVSYADDDQTFVHNILLHKLEKIGGIQLCLHKRNFLPGNDIATNIASAIHNSRKTIVIMSSNYLASYWCMFEYNMARMESIYERNCENILFLIFYEQISACNLPLQILELVHCQSYIEYPNDEYGDVVFWEQLQRAVKS</sequence>
<dbReference type="PANTHER" id="PTHR24365:SF541">
    <property type="entry name" value="PROTEIN TOLL-RELATED"/>
    <property type="match status" value="1"/>
</dbReference>
<evidence type="ECO:0000256" key="1">
    <source>
        <dbReference type="ARBA" id="ARBA00004167"/>
    </source>
</evidence>
<keyword evidence="4 11" id="KW-0812">Transmembrane</keyword>
<dbReference type="InterPro" id="IPR032675">
    <property type="entry name" value="LRR_dom_sf"/>
</dbReference>
<dbReference type="GO" id="GO:0007165">
    <property type="term" value="P:signal transduction"/>
    <property type="evidence" value="ECO:0007669"/>
    <property type="project" value="InterPro"/>
</dbReference>
<dbReference type="PANTHER" id="PTHR24365">
    <property type="entry name" value="TOLL-LIKE RECEPTOR"/>
    <property type="match status" value="1"/>
</dbReference>
<dbReference type="InterPro" id="IPR000157">
    <property type="entry name" value="TIR_dom"/>
</dbReference>
<dbReference type="Gene3D" id="3.40.50.10140">
    <property type="entry name" value="Toll/interleukin-1 receptor homology (TIR) domain"/>
    <property type="match status" value="1"/>
</dbReference>
<dbReference type="Gene3D" id="3.80.10.10">
    <property type="entry name" value="Ribonuclease Inhibitor"/>
    <property type="match status" value="1"/>
</dbReference>
<keyword evidence="3" id="KW-0433">Leucine-rich repeat</keyword>
<dbReference type="SUPFAM" id="SSF52058">
    <property type="entry name" value="L domain-like"/>
    <property type="match status" value="1"/>
</dbReference>
<organism evidence="13 14">
    <name type="scientific">Mytilus edulis</name>
    <name type="common">Blue mussel</name>
    <dbReference type="NCBI Taxonomy" id="6550"/>
    <lineage>
        <taxon>Eukaryota</taxon>
        <taxon>Metazoa</taxon>
        <taxon>Spiralia</taxon>
        <taxon>Lophotrochozoa</taxon>
        <taxon>Mollusca</taxon>
        <taxon>Bivalvia</taxon>
        <taxon>Autobranchia</taxon>
        <taxon>Pteriomorphia</taxon>
        <taxon>Mytilida</taxon>
        <taxon>Mytiloidea</taxon>
        <taxon>Mytilidae</taxon>
        <taxon>Mytilinae</taxon>
        <taxon>Mytilus</taxon>
    </lineage>
</organism>